<feature type="region of interest" description="Disordered" evidence="1">
    <location>
        <begin position="445"/>
        <end position="468"/>
    </location>
</feature>
<dbReference type="Pfam" id="PF07812">
    <property type="entry name" value="TfuA"/>
    <property type="match status" value="1"/>
</dbReference>
<sequence length="468" mass="50229">MTKRYLFLGPSAPGLTPPPGITLLPPIAAGDLLALPLAEGDTVGIVDGYFHHVRAVPHKEILAVLDRGVAVLGAASMGALRAAELDTFGMHGIGRIYRDYRDGRIDADDEVTLLHGPAESDYRAMSEPLVVVRATLSRAVRDGACDEGTAERIVDALRAVPYPRRSFRRFAELADTVGVGAGELRALGEHCARHREDVKRADTLALVERLAAAEPPAVTRCPVPRTVYLAAWEDRARRLPGVQPGDGGPGALAALRLLQVLSDDLPAARRSVVLASIARECADSCGRPPTGDDAAMAVAHGVHCGVYPDPATGRENEFAFLRPWLTGQEASGGSLRDRLELFLSRSFELDPGIPADTLLLDAFEHTPLLARAHDAAASCLRSHEEPEQQRPEFDPVRLSREELAERLTARWGCLPAEADLHALDRGFESLDAAVEAARPYHRLLANDSAASTVTPPTPDPDGSSHARP</sequence>
<dbReference type="EMBL" id="JBHSOC010000011">
    <property type="protein sequence ID" value="MFC5641447.1"/>
    <property type="molecule type" value="Genomic_DNA"/>
</dbReference>
<gene>
    <name evidence="3" type="ORF">ACFPZF_08740</name>
</gene>
<dbReference type="InterPro" id="IPR012924">
    <property type="entry name" value="TfuA_core"/>
</dbReference>
<name>A0ABW0V983_9ACTN</name>
<dbReference type="Proteomes" id="UP001596066">
    <property type="component" value="Unassembled WGS sequence"/>
</dbReference>
<evidence type="ECO:0000313" key="3">
    <source>
        <dbReference type="EMBL" id="MFC5641447.1"/>
    </source>
</evidence>
<accession>A0ABW0V983</accession>
<dbReference type="RefSeq" id="WP_346143574.1">
    <property type="nucleotide sequence ID" value="NZ_BAAAUA010000013.1"/>
</dbReference>
<comment type="caution">
    <text evidence="3">The sequence shown here is derived from an EMBL/GenBank/DDBJ whole genome shotgun (WGS) entry which is preliminary data.</text>
</comment>
<protein>
    <submittedName>
        <fullName evidence="3">TfuA-like protein</fullName>
    </submittedName>
</protein>
<organism evidence="3 4">
    <name type="scientific">Kitasatospora cinereorecta</name>
    <dbReference type="NCBI Taxonomy" id="285560"/>
    <lineage>
        <taxon>Bacteria</taxon>
        <taxon>Bacillati</taxon>
        <taxon>Actinomycetota</taxon>
        <taxon>Actinomycetes</taxon>
        <taxon>Kitasatosporales</taxon>
        <taxon>Streptomycetaceae</taxon>
        <taxon>Kitasatospora</taxon>
    </lineage>
</organism>
<evidence type="ECO:0000256" key="1">
    <source>
        <dbReference type="SAM" id="MobiDB-lite"/>
    </source>
</evidence>
<keyword evidence="4" id="KW-1185">Reference proteome</keyword>
<proteinExistence type="predicted"/>
<reference evidence="4" key="1">
    <citation type="journal article" date="2019" name="Int. J. Syst. Evol. Microbiol.">
        <title>The Global Catalogue of Microorganisms (GCM) 10K type strain sequencing project: providing services to taxonomists for standard genome sequencing and annotation.</title>
        <authorList>
            <consortium name="The Broad Institute Genomics Platform"/>
            <consortium name="The Broad Institute Genome Sequencing Center for Infectious Disease"/>
            <person name="Wu L."/>
            <person name="Ma J."/>
        </authorList>
    </citation>
    <scope>NUCLEOTIDE SEQUENCE [LARGE SCALE GENOMIC DNA]</scope>
    <source>
        <strain evidence="4">CGMCC 4.1622</strain>
    </source>
</reference>
<evidence type="ECO:0000313" key="4">
    <source>
        <dbReference type="Proteomes" id="UP001596066"/>
    </source>
</evidence>
<evidence type="ECO:0000259" key="2">
    <source>
        <dbReference type="Pfam" id="PF07812"/>
    </source>
</evidence>
<feature type="domain" description="TfuA-like core" evidence="2">
    <location>
        <begin position="47"/>
        <end position="166"/>
    </location>
</feature>